<dbReference type="Proteomes" id="UP001500603">
    <property type="component" value="Unassembled WGS sequence"/>
</dbReference>
<sequence length="392" mass="41542">MSERSQPTNDDAPTHDDGAIEHTASENTASGSTASGKTASGSSASGKTASGSTASGKTASDSTASGETASDSTASGETASDSTASTGTASENTASANEVPAKLAVVTVTYSPGEHLEHFITTLTTATTEKPQVILADNGSVDGTPELAAEANSHVRLLRTGGNIGYGGAINRAVTEIDPTLEFVLIANPDVRWGTDSIDQLLAAARRWPRAGALGPKVLEPDGSLYPSARQVPGLLDGAGHAILGMVWKSNPWTRRYRQENEEISERAVGWLSGSCLLVRRAAFDSIEGFDSRYFMYMEDVDFGDRMGKAGWHNVFVPDAEVTHAKGHAAGRHPETMLPAHHASAYRFQADRHPHWWQAPLRVALRLGLAVRCRIAVRSALREQARGDQAAR</sequence>
<evidence type="ECO:0000256" key="1">
    <source>
        <dbReference type="SAM" id="MobiDB-lite"/>
    </source>
</evidence>
<reference evidence="4" key="1">
    <citation type="journal article" date="2019" name="Int. J. Syst. Evol. Microbiol.">
        <title>The Global Catalogue of Microorganisms (GCM) 10K type strain sequencing project: providing services to taxonomists for standard genome sequencing and annotation.</title>
        <authorList>
            <consortium name="The Broad Institute Genomics Platform"/>
            <consortium name="The Broad Institute Genome Sequencing Center for Infectious Disease"/>
            <person name="Wu L."/>
            <person name="Ma J."/>
        </authorList>
    </citation>
    <scope>NUCLEOTIDE SEQUENCE [LARGE SCALE GENOMIC DNA]</scope>
    <source>
        <strain evidence="4">JCM 18298</strain>
    </source>
</reference>
<evidence type="ECO:0000313" key="4">
    <source>
        <dbReference type="Proteomes" id="UP001500603"/>
    </source>
</evidence>
<dbReference type="Gene3D" id="3.90.550.10">
    <property type="entry name" value="Spore Coat Polysaccharide Biosynthesis Protein SpsA, Chain A"/>
    <property type="match status" value="1"/>
</dbReference>
<dbReference type="CDD" id="cd04186">
    <property type="entry name" value="GT_2_like_c"/>
    <property type="match status" value="1"/>
</dbReference>
<gene>
    <name evidence="3" type="ORF">GCM10023318_01020</name>
</gene>
<feature type="compositionally biased region" description="Low complexity" evidence="1">
    <location>
        <begin position="28"/>
        <end position="90"/>
    </location>
</feature>
<dbReference type="PANTHER" id="PTHR43179">
    <property type="entry name" value="RHAMNOSYLTRANSFERASE WBBL"/>
    <property type="match status" value="1"/>
</dbReference>
<feature type="compositionally biased region" description="Basic and acidic residues" evidence="1">
    <location>
        <begin position="12"/>
        <end position="24"/>
    </location>
</feature>
<proteinExistence type="predicted"/>
<name>A0ABP9JTC8_9NOCA</name>
<feature type="region of interest" description="Disordered" evidence="1">
    <location>
        <begin position="1"/>
        <end position="95"/>
    </location>
</feature>
<evidence type="ECO:0000313" key="3">
    <source>
        <dbReference type="EMBL" id="GAA5041685.1"/>
    </source>
</evidence>
<dbReference type="InterPro" id="IPR001173">
    <property type="entry name" value="Glyco_trans_2-like"/>
</dbReference>
<dbReference type="EMBL" id="BAABJM010000001">
    <property type="protein sequence ID" value="GAA5041685.1"/>
    <property type="molecule type" value="Genomic_DNA"/>
</dbReference>
<comment type="caution">
    <text evidence="3">The sequence shown here is derived from an EMBL/GenBank/DDBJ whole genome shotgun (WGS) entry which is preliminary data.</text>
</comment>
<protein>
    <recommendedName>
        <fullName evidence="2">Glycosyltransferase 2-like domain-containing protein</fullName>
    </recommendedName>
</protein>
<evidence type="ECO:0000259" key="2">
    <source>
        <dbReference type="Pfam" id="PF00535"/>
    </source>
</evidence>
<dbReference type="SUPFAM" id="SSF53448">
    <property type="entry name" value="Nucleotide-diphospho-sugar transferases"/>
    <property type="match status" value="1"/>
</dbReference>
<dbReference type="PANTHER" id="PTHR43179:SF7">
    <property type="entry name" value="RHAMNOSYLTRANSFERASE WBBL"/>
    <property type="match status" value="1"/>
</dbReference>
<accession>A0ABP9JTC8</accession>
<feature type="domain" description="Glycosyltransferase 2-like" evidence="2">
    <location>
        <begin position="105"/>
        <end position="285"/>
    </location>
</feature>
<dbReference type="Pfam" id="PF00535">
    <property type="entry name" value="Glycos_transf_2"/>
    <property type="match status" value="1"/>
</dbReference>
<keyword evidence="4" id="KW-1185">Reference proteome</keyword>
<feature type="compositionally biased region" description="Polar residues" evidence="1">
    <location>
        <begin position="1"/>
        <end position="11"/>
    </location>
</feature>
<organism evidence="3 4">
    <name type="scientific">Nocardia callitridis</name>
    <dbReference type="NCBI Taxonomy" id="648753"/>
    <lineage>
        <taxon>Bacteria</taxon>
        <taxon>Bacillati</taxon>
        <taxon>Actinomycetota</taxon>
        <taxon>Actinomycetes</taxon>
        <taxon>Mycobacteriales</taxon>
        <taxon>Nocardiaceae</taxon>
        <taxon>Nocardia</taxon>
    </lineage>
</organism>
<dbReference type="InterPro" id="IPR029044">
    <property type="entry name" value="Nucleotide-diphossugar_trans"/>
</dbReference>